<evidence type="ECO:0000313" key="2">
    <source>
        <dbReference type="EMBL" id="KAF1982075.1"/>
    </source>
</evidence>
<gene>
    <name evidence="2" type="ORF">K402DRAFT_341270</name>
</gene>
<dbReference type="PANTHER" id="PTHR14195">
    <property type="entry name" value="G PATCH DOMAIN CONTAINING PROTEIN 2"/>
    <property type="match status" value="1"/>
</dbReference>
<name>A0A6G1GMB6_9PEZI</name>
<dbReference type="InterPro" id="IPR001374">
    <property type="entry name" value="R3H_dom"/>
</dbReference>
<dbReference type="InterPro" id="IPR051189">
    <property type="entry name" value="Splicing_assoc_domain"/>
</dbReference>
<sequence length="167" mass="17972">NDTRLVLPPMDKRTRKAFHELALAFRLASKSKGTGTKRYPIMIKTIATREWSNVVFKRSLRLAAQGMYPGLERMDKASKWARIAKDRKGKAKKAGGGGGGGGVTAGVTYRHGEVVGAAASELGSENRGYALLERMGWKQGTALGSETNKGIMQPVQQVVRTGRAGLG</sequence>
<dbReference type="InterPro" id="IPR036867">
    <property type="entry name" value="R3H_dom_sf"/>
</dbReference>
<evidence type="ECO:0000259" key="1">
    <source>
        <dbReference type="PROSITE" id="PS50174"/>
    </source>
</evidence>
<reference evidence="2" key="1">
    <citation type="journal article" date="2020" name="Stud. Mycol.">
        <title>101 Dothideomycetes genomes: a test case for predicting lifestyles and emergence of pathogens.</title>
        <authorList>
            <person name="Haridas S."/>
            <person name="Albert R."/>
            <person name="Binder M."/>
            <person name="Bloem J."/>
            <person name="Labutti K."/>
            <person name="Salamov A."/>
            <person name="Andreopoulos B."/>
            <person name="Baker S."/>
            <person name="Barry K."/>
            <person name="Bills G."/>
            <person name="Bluhm B."/>
            <person name="Cannon C."/>
            <person name="Castanera R."/>
            <person name="Culley D."/>
            <person name="Daum C."/>
            <person name="Ezra D."/>
            <person name="Gonzalez J."/>
            <person name="Henrissat B."/>
            <person name="Kuo A."/>
            <person name="Liang C."/>
            <person name="Lipzen A."/>
            <person name="Lutzoni F."/>
            <person name="Magnuson J."/>
            <person name="Mondo S."/>
            <person name="Nolan M."/>
            <person name="Ohm R."/>
            <person name="Pangilinan J."/>
            <person name="Park H.-J."/>
            <person name="Ramirez L."/>
            <person name="Alfaro M."/>
            <person name="Sun H."/>
            <person name="Tritt A."/>
            <person name="Yoshinaga Y."/>
            <person name="Zwiers L.-H."/>
            <person name="Turgeon B."/>
            <person name="Goodwin S."/>
            <person name="Spatafora J."/>
            <person name="Crous P."/>
            <person name="Grigoriev I."/>
        </authorList>
    </citation>
    <scope>NUCLEOTIDE SEQUENCE</scope>
    <source>
        <strain evidence="2">CBS 113979</strain>
    </source>
</reference>
<dbReference type="SUPFAM" id="SSF82708">
    <property type="entry name" value="R3H domain"/>
    <property type="match status" value="1"/>
</dbReference>
<dbReference type="AlphaFoldDB" id="A0A6G1GMB6"/>
<evidence type="ECO:0000313" key="3">
    <source>
        <dbReference type="Proteomes" id="UP000800041"/>
    </source>
</evidence>
<dbReference type="Proteomes" id="UP000800041">
    <property type="component" value="Unassembled WGS sequence"/>
</dbReference>
<dbReference type="GO" id="GO:0003676">
    <property type="term" value="F:nucleic acid binding"/>
    <property type="evidence" value="ECO:0007669"/>
    <property type="project" value="InterPro"/>
</dbReference>
<dbReference type="SMART" id="SM00443">
    <property type="entry name" value="G_patch"/>
    <property type="match status" value="1"/>
</dbReference>
<feature type="non-terminal residue" evidence="2">
    <location>
        <position position="1"/>
    </location>
</feature>
<proteinExistence type="predicted"/>
<organism evidence="2 3">
    <name type="scientific">Aulographum hederae CBS 113979</name>
    <dbReference type="NCBI Taxonomy" id="1176131"/>
    <lineage>
        <taxon>Eukaryota</taxon>
        <taxon>Fungi</taxon>
        <taxon>Dikarya</taxon>
        <taxon>Ascomycota</taxon>
        <taxon>Pezizomycotina</taxon>
        <taxon>Dothideomycetes</taxon>
        <taxon>Pleosporomycetidae</taxon>
        <taxon>Aulographales</taxon>
        <taxon>Aulographaceae</taxon>
    </lineage>
</organism>
<dbReference type="PROSITE" id="PS50174">
    <property type="entry name" value="G_PATCH"/>
    <property type="match status" value="1"/>
</dbReference>
<dbReference type="Pfam" id="PF01585">
    <property type="entry name" value="G-patch"/>
    <property type="match status" value="1"/>
</dbReference>
<dbReference type="EMBL" id="ML977189">
    <property type="protein sequence ID" value="KAF1982075.1"/>
    <property type="molecule type" value="Genomic_DNA"/>
</dbReference>
<accession>A0A6G1GMB6</accession>
<protein>
    <recommendedName>
        <fullName evidence="1">G-patch domain-containing protein</fullName>
    </recommendedName>
</protein>
<keyword evidence="3" id="KW-1185">Reference proteome</keyword>
<dbReference type="InterPro" id="IPR000467">
    <property type="entry name" value="G_patch_dom"/>
</dbReference>
<feature type="domain" description="G-patch" evidence="1">
    <location>
        <begin position="124"/>
        <end position="167"/>
    </location>
</feature>
<dbReference type="OrthoDB" id="21470at2759"/>
<dbReference type="Gene3D" id="3.30.1370.50">
    <property type="entry name" value="R3H-like domain"/>
    <property type="match status" value="1"/>
</dbReference>
<dbReference type="Pfam" id="PF01424">
    <property type="entry name" value="R3H"/>
    <property type="match status" value="1"/>
</dbReference>